<dbReference type="AlphaFoldDB" id="A0AAV8UH02"/>
<dbReference type="EMBL" id="JAMWBK010000010">
    <property type="protein sequence ID" value="KAJ8901784.1"/>
    <property type="molecule type" value="Genomic_DNA"/>
</dbReference>
<proteinExistence type="predicted"/>
<comment type="caution">
    <text evidence="1">The sequence shown here is derived from an EMBL/GenBank/DDBJ whole genome shotgun (WGS) entry which is preliminary data.</text>
</comment>
<name>A0AAV8UH02_9RHOD</name>
<gene>
    <name evidence="1" type="ORF">NDN08_003990</name>
</gene>
<protein>
    <submittedName>
        <fullName evidence="1">Uncharacterized protein</fullName>
    </submittedName>
</protein>
<sequence>MSNESDGKGALHLALSSVCTIVQSKDRFVLGQQVLQCLKNTDPQVGDLLSRKSLGVVIILYGKRYVLEALSSGGRLYIRHGGSASIDEILWKLAEVVYVIEFYGKSYGLGLSRSAKTIVVSRSSKAGKAEQYLKAKCARKLAKFIANKGGVIAGSTMGEFDAESRSSQPIIRGLAKFVDDFGPRVGLTYRRDECSFHVLVEDHKFNSDAFVDRLQKKELGDTELTFYRKVQERTPGVQVASR</sequence>
<evidence type="ECO:0000313" key="2">
    <source>
        <dbReference type="Proteomes" id="UP001157974"/>
    </source>
</evidence>
<reference evidence="1 2" key="1">
    <citation type="journal article" date="2023" name="Nat. Commun.">
        <title>Origin of minicircular mitochondrial genomes in red algae.</title>
        <authorList>
            <person name="Lee Y."/>
            <person name="Cho C.H."/>
            <person name="Lee Y.M."/>
            <person name="Park S.I."/>
            <person name="Yang J.H."/>
            <person name="West J.A."/>
            <person name="Bhattacharya D."/>
            <person name="Yoon H.S."/>
        </authorList>
    </citation>
    <scope>NUCLEOTIDE SEQUENCE [LARGE SCALE GENOMIC DNA]</scope>
    <source>
        <strain evidence="1 2">CCMP1338</strain>
        <tissue evidence="1">Whole cell</tissue>
    </source>
</reference>
<evidence type="ECO:0000313" key="1">
    <source>
        <dbReference type="EMBL" id="KAJ8901784.1"/>
    </source>
</evidence>
<organism evidence="1 2">
    <name type="scientific">Rhodosorus marinus</name>
    <dbReference type="NCBI Taxonomy" id="101924"/>
    <lineage>
        <taxon>Eukaryota</taxon>
        <taxon>Rhodophyta</taxon>
        <taxon>Stylonematophyceae</taxon>
        <taxon>Stylonematales</taxon>
        <taxon>Stylonemataceae</taxon>
        <taxon>Rhodosorus</taxon>
    </lineage>
</organism>
<accession>A0AAV8UH02</accession>
<dbReference type="Proteomes" id="UP001157974">
    <property type="component" value="Unassembled WGS sequence"/>
</dbReference>
<keyword evidence="2" id="KW-1185">Reference proteome</keyword>